<comment type="caution">
    <text evidence="1">The sequence shown here is derived from an EMBL/GenBank/DDBJ whole genome shotgun (WGS) entry which is preliminary data.</text>
</comment>
<organism evidence="1 2">
    <name type="scientific">Leptospira weilii str. 2006001855</name>
    <dbReference type="NCBI Taxonomy" id="996804"/>
    <lineage>
        <taxon>Bacteria</taxon>
        <taxon>Pseudomonadati</taxon>
        <taxon>Spirochaetota</taxon>
        <taxon>Spirochaetia</taxon>
        <taxon>Leptospirales</taxon>
        <taxon>Leptospiraceae</taxon>
        <taxon>Leptospira</taxon>
    </lineage>
</organism>
<dbReference type="AlphaFoldDB" id="M6FZU0"/>
<dbReference type="Proteomes" id="UP000012101">
    <property type="component" value="Unassembled WGS sequence"/>
</dbReference>
<sequence length="77" mass="9127">MEPQESTKKRSETYSQLRESSKKKIASTNSVLSGAPYYDFSWMEYYRLKLSEKKNILSWLRLYLPLSISSYMRSCNV</sequence>
<evidence type="ECO:0000313" key="2">
    <source>
        <dbReference type="Proteomes" id="UP000012101"/>
    </source>
</evidence>
<protein>
    <submittedName>
        <fullName evidence="1">Uncharacterized protein</fullName>
    </submittedName>
</protein>
<accession>M6FZU0</accession>
<evidence type="ECO:0000313" key="1">
    <source>
        <dbReference type="EMBL" id="EMM72246.1"/>
    </source>
</evidence>
<dbReference type="EMBL" id="AFJM02000042">
    <property type="protein sequence ID" value="EMM72246.1"/>
    <property type="molecule type" value="Genomic_DNA"/>
</dbReference>
<proteinExistence type="predicted"/>
<reference evidence="1 2" key="1">
    <citation type="submission" date="2013-01" db="EMBL/GenBank/DDBJ databases">
        <authorList>
            <person name="Harkins D.M."/>
            <person name="Durkin A.S."/>
            <person name="Brinkac L.M."/>
            <person name="Haft D.H."/>
            <person name="Selengut J.D."/>
            <person name="Sanka R."/>
            <person name="DePew J."/>
            <person name="Purushe J."/>
            <person name="Hospenthal D.R."/>
            <person name="Murray C.K."/>
            <person name="Pimentel G."/>
            <person name="Wasfy M."/>
            <person name="Vinetz J.M."/>
            <person name="Sutton G.G."/>
            <person name="Nierman W.C."/>
            <person name="Fouts D.E."/>
        </authorList>
    </citation>
    <scope>NUCLEOTIDE SEQUENCE [LARGE SCALE GENOMIC DNA]</scope>
    <source>
        <strain evidence="1 2">2006001855</strain>
    </source>
</reference>
<gene>
    <name evidence="1" type="ORF">LEP1GSC038_3844</name>
</gene>
<name>M6FZU0_9LEPT</name>